<keyword evidence="7" id="KW-0436">Ligase</keyword>
<evidence type="ECO:0000259" key="6">
    <source>
        <dbReference type="Pfam" id="PF04932"/>
    </source>
</evidence>
<sequence>MKNKVLVNAFLALVFVLLGLLTRGSLALLALLALVFVLGSFFHPLAALGLVVFSYGFLPDLASLALVLGYGLLLVVFSLFRKDIQLTYDSSHALVYLWMVLLLVATITSSLVQGSLRDLAIHTGGFFLFLTMVSLVERKRDIYILLFALVASLGILSLYGVSQIFTGAELSKDWVDVENNPNVRVRVYSLFGNPNVFAEYLVMVLPLALGLTWSAKKDKGKIFYGGIFLLACISLFFTLSRGGLLGFIAGLVLFFFLVKKRLFLLGIPGLAALVYLAPQGFINRIQSIQNLQDTSTVYRLTIWKTSLDIIKDHPWGLGLGHLPFKAMYENYNQIYPTFHAHNTYLELTAEMSLFGLGVFLVFMAVVFFQAHKYLIKSKDSQIRILGAAALAGLFGIFVHGIFENIFYLTKITLTVWLLIAIIYSLIKLERKEEAYD</sequence>
<feature type="domain" description="O-antigen ligase-related" evidence="6">
    <location>
        <begin position="227"/>
        <end position="360"/>
    </location>
</feature>
<evidence type="ECO:0000256" key="3">
    <source>
        <dbReference type="ARBA" id="ARBA00022989"/>
    </source>
</evidence>
<dbReference type="AlphaFoldDB" id="A0A8H2QXE3"/>
<feature type="transmembrane region" description="Helical" evidence="5">
    <location>
        <begin position="382"/>
        <end position="401"/>
    </location>
</feature>
<evidence type="ECO:0000313" key="8">
    <source>
        <dbReference type="Proteomes" id="UP000377798"/>
    </source>
</evidence>
<organism evidence="7 8">
    <name type="scientific">Urinicoccus massiliensis</name>
    <dbReference type="NCBI Taxonomy" id="1723382"/>
    <lineage>
        <taxon>Bacteria</taxon>
        <taxon>Bacillati</taxon>
        <taxon>Bacillota</taxon>
        <taxon>Tissierellia</taxon>
        <taxon>Tissierellales</taxon>
        <taxon>Peptoniphilaceae</taxon>
        <taxon>Urinicoccus</taxon>
    </lineage>
</organism>
<dbReference type="PANTHER" id="PTHR37422">
    <property type="entry name" value="TEICHURONIC ACID BIOSYNTHESIS PROTEIN TUAE"/>
    <property type="match status" value="1"/>
</dbReference>
<dbReference type="InterPro" id="IPR051533">
    <property type="entry name" value="WaaL-like"/>
</dbReference>
<keyword evidence="2 5" id="KW-0812">Transmembrane</keyword>
<feature type="transmembrane region" description="Helical" evidence="5">
    <location>
        <begin position="243"/>
        <end position="258"/>
    </location>
</feature>
<accession>A0A8H2QXE3</accession>
<name>A0A8H2QXE3_9FIRM</name>
<dbReference type="PANTHER" id="PTHR37422:SF13">
    <property type="entry name" value="LIPOPOLYSACCHARIDE BIOSYNTHESIS PROTEIN PA4999-RELATED"/>
    <property type="match status" value="1"/>
</dbReference>
<keyword evidence="4 5" id="KW-0472">Membrane</keyword>
<comment type="caution">
    <text evidence="7">The sequence shown here is derived from an EMBL/GenBank/DDBJ whole genome shotgun (WGS) entry which is preliminary data.</text>
</comment>
<feature type="transmembrane region" description="Helical" evidence="5">
    <location>
        <begin position="407"/>
        <end position="426"/>
    </location>
</feature>
<evidence type="ECO:0000256" key="5">
    <source>
        <dbReference type="SAM" id="Phobius"/>
    </source>
</evidence>
<feature type="transmembrane region" description="Helical" evidence="5">
    <location>
        <begin position="263"/>
        <end position="282"/>
    </location>
</feature>
<protein>
    <submittedName>
        <fullName evidence="7">Lipid A core - O-antigen ligase and related enzymes</fullName>
    </submittedName>
</protein>
<evidence type="ECO:0000313" key="7">
    <source>
        <dbReference type="EMBL" id="VFB15719.1"/>
    </source>
</evidence>
<dbReference type="GO" id="GO:0016874">
    <property type="term" value="F:ligase activity"/>
    <property type="evidence" value="ECO:0007669"/>
    <property type="project" value="UniProtKB-KW"/>
</dbReference>
<dbReference type="InterPro" id="IPR007016">
    <property type="entry name" value="O-antigen_ligase-rel_domated"/>
</dbReference>
<keyword evidence="8" id="KW-1185">Reference proteome</keyword>
<evidence type="ECO:0000256" key="1">
    <source>
        <dbReference type="ARBA" id="ARBA00004141"/>
    </source>
</evidence>
<feature type="transmembrane region" description="Helical" evidence="5">
    <location>
        <begin position="197"/>
        <end position="215"/>
    </location>
</feature>
<feature type="transmembrane region" description="Helical" evidence="5">
    <location>
        <begin position="143"/>
        <end position="165"/>
    </location>
</feature>
<dbReference type="Proteomes" id="UP000377798">
    <property type="component" value="Unassembled WGS sequence"/>
</dbReference>
<comment type="subcellular location">
    <subcellularLocation>
        <location evidence="1">Membrane</location>
        <topology evidence="1">Multi-pass membrane protein</topology>
    </subcellularLocation>
</comment>
<feature type="transmembrane region" description="Helical" evidence="5">
    <location>
        <begin position="29"/>
        <end position="55"/>
    </location>
</feature>
<keyword evidence="3 5" id="KW-1133">Transmembrane helix</keyword>
<feature type="transmembrane region" description="Helical" evidence="5">
    <location>
        <begin position="6"/>
        <end position="22"/>
    </location>
</feature>
<feature type="transmembrane region" description="Helical" evidence="5">
    <location>
        <begin position="93"/>
        <end position="113"/>
    </location>
</feature>
<feature type="transmembrane region" description="Helical" evidence="5">
    <location>
        <begin position="119"/>
        <end position="136"/>
    </location>
</feature>
<dbReference type="EMBL" id="CAACYI010000001">
    <property type="protein sequence ID" value="VFB15719.1"/>
    <property type="molecule type" value="Genomic_DNA"/>
</dbReference>
<feature type="transmembrane region" description="Helical" evidence="5">
    <location>
        <begin position="351"/>
        <end position="370"/>
    </location>
</feature>
<feature type="transmembrane region" description="Helical" evidence="5">
    <location>
        <begin position="222"/>
        <end position="237"/>
    </location>
</feature>
<proteinExistence type="predicted"/>
<dbReference type="RefSeq" id="WP_165478576.1">
    <property type="nucleotide sequence ID" value="NZ_CAACYI010000001.1"/>
</dbReference>
<reference evidence="7 8" key="1">
    <citation type="submission" date="2019-02" db="EMBL/GenBank/DDBJ databases">
        <authorList>
            <consortium name="Pathogen Informatics"/>
        </authorList>
    </citation>
    <scope>NUCLEOTIDE SEQUENCE [LARGE SCALE GENOMIC DNA]</scope>
    <source>
        <strain evidence="7 8">3012STDY7089603</strain>
    </source>
</reference>
<dbReference type="Pfam" id="PF04932">
    <property type="entry name" value="Wzy_C"/>
    <property type="match status" value="1"/>
</dbReference>
<dbReference type="GO" id="GO:0016020">
    <property type="term" value="C:membrane"/>
    <property type="evidence" value="ECO:0007669"/>
    <property type="project" value="UniProtKB-SubCell"/>
</dbReference>
<feature type="transmembrane region" description="Helical" evidence="5">
    <location>
        <begin position="61"/>
        <end position="81"/>
    </location>
</feature>
<evidence type="ECO:0000256" key="4">
    <source>
        <dbReference type="ARBA" id="ARBA00023136"/>
    </source>
</evidence>
<gene>
    <name evidence="7" type="ORF">NCTC13150_00221</name>
</gene>
<evidence type="ECO:0000256" key="2">
    <source>
        <dbReference type="ARBA" id="ARBA00022692"/>
    </source>
</evidence>